<name>A0A7R7FRT3_9BACT</name>
<keyword evidence="3" id="KW-1185">Reference proteome</keyword>
<proteinExistence type="predicted"/>
<dbReference type="AlphaFoldDB" id="A0A7R7FRT3"/>
<protein>
    <submittedName>
        <fullName evidence="2">Uncharacterized protein</fullName>
    </submittedName>
</protein>
<evidence type="ECO:0000256" key="1">
    <source>
        <dbReference type="SAM" id="SignalP"/>
    </source>
</evidence>
<reference evidence="2 3" key="1">
    <citation type="submission" date="2020-06" db="EMBL/GenBank/DDBJ databases">
        <title>Interaction of electrochemicaly active bacteria, Geobacter bremensis R4 on different carbon anode.</title>
        <authorList>
            <person name="Meng L."/>
            <person name="Yoshida N."/>
        </authorList>
    </citation>
    <scope>NUCLEOTIDE SEQUENCE [LARGE SCALE GENOMIC DNA]</scope>
    <source>
        <strain evidence="2 3">R4</strain>
    </source>
</reference>
<sequence>MKLRFVGVVMLVACSLFLLAGCGGGDSTATPVTVLKRVGWMFDNVPSDIVPSGDNSILNVRLYYDESIPQDQIDGIVITSPTGAYWTPNLSFSTSSNGSPCLVATLVFSNREAIPLAGTWSFHVKLKNIPTYPFEMSLHEPGSTASASRPYLYTKEDWSPVFPGGYVAALARYPSQGYQVQYSPDNGGKISSIGMSAVRTAYLWSEQRKYNSYIWLFDANKNYLGMTTNEYATSDHASTDLITSAGELSIVPATTNVSVAPVNLADVKYLRFVMTDGAQYAPDYNYDYRSVSSLVPVN</sequence>
<accession>A0A7R7FRT3</accession>
<dbReference type="RefSeq" id="WP_185243949.1">
    <property type="nucleotide sequence ID" value="NZ_AP023213.1"/>
</dbReference>
<evidence type="ECO:0000313" key="2">
    <source>
        <dbReference type="EMBL" id="BCO11151.1"/>
    </source>
</evidence>
<keyword evidence="1" id="KW-0732">Signal</keyword>
<dbReference type="EMBL" id="AP023213">
    <property type="protein sequence ID" value="BCO11151.1"/>
    <property type="molecule type" value="Genomic_DNA"/>
</dbReference>
<dbReference type="Proteomes" id="UP000515472">
    <property type="component" value="Chromosome"/>
</dbReference>
<gene>
    <name evidence="2" type="ORF">GEOBRER4_n0316</name>
</gene>
<feature type="signal peptide" evidence="1">
    <location>
        <begin position="1"/>
        <end position="20"/>
    </location>
</feature>
<evidence type="ECO:0000313" key="3">
    <source>
        <dbReference type="Proteomes" id="UP000515472"/>
    </source>
</evidence>
<organism evidence="2 3">
    <name type="scientific">Citrifermentans bremense</name>
    <dbReference type="NCBI Taxonomy" id="60035"/>
    <lineage>
        <taxon>Bacteria</taxon>
        <taxon>Pseudomonadati</taxon>
        <taxon>Thermodesulfobacteriota</taxon>
        <taxon>Desulfuromonadia</taxon>
        <taxon>Geobacterales</taxon>
        <taxon>Geobacteraceae</taxon>
        <taxon>Citrifermentans</taxon>
    </lineage>
</organism>
<feature type="chain" id="PRO_5031460643" evidence="1">
    <location>
        <begin position="21"/>
        <end position="298"/>
    </location>
</feature>
<dbReference type="PROSITE" id="PS51257">
    <property type="entry name" value="PROKAR_LIPOPROTEIN"/>
    <property type="match status" value="1"/>
</dbReference>